<dbReference type="EMBL" id="JXTC01000103">
    <property type="protein sequence ID" value="PON88690.1"/>
    <property type="molecule type" value="Genomic_DNA"/>
</dbReference>
<dbReference type="InParanoid" id="A0A2P5ET25"/>
<protein>
    <submittedName>
        <fullName evidence="1">Uncharacterized protein</fullName>
    </submittedName>
</protein>
<accession>A0A2P5ET25</accession>
<reference evidence="2" key="1">
    <citation type="submission" date="2016-06" db="EMBL/GenBank/DDBJ databases">
        <title>Parallel loss of symbiosis genes in relatives of nitrogen-fixing non-legume Parasponia.</title>
        <authorList>
            <person name="Van Velzen R."/>
            <person name="Holmer R."/>
            <person name="Bu F."/>
            <person name="Rutten L."/>
            <person name="Van Zeijl A."/>
            <person name="Liu W."/>
            <person name="Santuari L."/>
            <person name="Cao Q."/>
            <person name="Sharma T."/>
            <person name="Shen D."/>
            <person name="Roswanjaya Y."/>
            <person name="Wardhani T."/>
            <person name="Kalhor M.S."/>
            <person name="Jansen J."/>
            <person name="Van den Hoogen J."/>
            <person name="Gungor B."/>
            <person name="Hartog M."/>
            <person name="Hontelez J."/>
            <person name="Verver J."/>
            <person name="Yang W.-C."/>
            <person name="Schijlen E."/>
            <person name="Repin R."/>
            <person name="Schilthuizen M."/>
            <person name="Schranz E."/>
            <person name="Heidstra R."/>
            <person name="Miyata K."/>
            <person name="Fedorova E."/>
            <person name="Kohlen W."/>
            <person name="Bisseling T."/>
            <person name="Smit S."/>
            <person name="Geurts R."/>
        </authorList>
    </citation>
    <scope>NUCLEOTIDE SEQUENCE [LARGE SCALE GENOMIC DNA]</scope>
    <source>
        <strain evidence="2">cv. RG33-2</strain>
    </source>
</reference>
<sequence>MDGARWRSFRYSTTNLRSSPLQARLYGEMNGMDVVGFNVQHSCVGFVLKVTVFM</sequence>
<evidence type="ECO:0000313" key="2">
    <source>
        <dbReference type="Proteomes" id="UP000237000"/>
    </source>
</evidence>
<comment type="caution">
    <text evidence="1">The sequence shown here is derived from an EMBL/GenBank/DDBJ whole genome shotgun (WGS) entry which is preliminary data.</text>
</comment>
<proteinExistence type="predicted"/>
<organism evidence="1 2">
    <name type="scientific">Trema orientale</name>
    <name type="common">Charcoal tree</name>
    <name type="synonym">Celtis orientalis</name>
    <dbReference type="NCBI Taxonomy" id="63057"/>
    <lineage>
        <taxon>Eukaryota</taxon>
        <taxon>Viridiplantae</taxon>
        <taxon>Streptophyta</taxon>
        <taxon>Embryophyta</taxon>
        <taxon>Tracheophyta</taxon>
        <taxon>Spermatophyta</taxon>
        <taxon>Magnoliopsida</taxon>
        <taxon>eudicotyledons</taxon>
        <taxon>Gunneridae</taxon>
        <taxon>Pentapetalae</taxon>
        <taxon>rosids</taxon>
        <taxon>fabids</taxon>
        <taxon>Rosales</taxon>
        <taxon>Cannabaceae</taxon>
        <taxon>Trema</taxon>
    </lineage>
</organism>
<name>A0A2P5ET25_TREOI</name>
<dbReference type="AlphaFoldDB" id="A0A2P5ET25"/>
<keyword evidence="2" id="KW-1185">Reference proteome</keyword>
<dbReference type="Proteomes" id="UP000237000">
    <property type="component" value="Unassembled WGS sequence"/>
</dbReference>
<dbReference type="OrthoDB" id="10404872at2759"/>
<evidence type="ECO:0000313" key="1">
    <source>
        <dbReference type="EMBL" id="PON88690.1"/>
    </source>
</evidence>
<gene>
    <name evidence="1" type="ORF">TorRG33x02_155950</name>
</gene>